<reference evidence="3 4" key="1">
    <citation type="submission" date="2020-04" db="EMBL/GenBank/DDBJ databases">
        <title>Genome sequencing of novel species.</title>
        <authorList>
            <person name="Heo J."/>
            <person name="Kim S.-J."/>
            <person name="Kim J.-S."/>
            <person name="Hong S.-B."/>
            <person name="Kwon S.-W."/>
        </authorList>
    </citation>
    <scope>NUCLEOTIDE SEQUENCE [LARGE SCALE GENOMIC DNA]</scope>
    <source>
        <strain evidence="3 4">F39-2</strain>
    </source>
</reference>
<evidence type="ECO:0000313" key="4">
    <source>
        <dbReference type="Proteomes" id="UP000503278"/>
    </source>
</evidence>
<name>A0A7L5E295_9SPHI</name>
<gene>
    <name evidence="3" type="ORF">HH214_17230</name>
</gene>
<proteinExistence type="predicted"/>
<feature type="region of interest" description="Disordered" evidence="1">
    <location>
        <begin position="62"/>
        <end position="95"/>
    </location>
</feature>
<feature type="transmembrane region" description="Helical" evidence="2">
    <location>
        <begin position="37"/>
        <end position="57"/>
    </location>
</feature>
<evidence type="ECO:0000313" key="3">
    <source>
        <dbReference type="EMBL" id="QJD97490.1"/>
    </source>
</evidence>
<dbReference type="RefSeq" id="WP_169609706.1">
    <property type="nucleotide sequence ID" value="NZ_CP051682.1"/>
</dbReference>
<keyword evidence="2" id="KW-0812">Transmembrane</keyword>
<dbReference type="EMBL" id="CP051682">
    <property type="protein sequence ID" value="QJD97490.1"/>
    <property type="molecule type" value="Genomic_DNA"/>
</dbReference>
<dbReference type="Proteomes" id="UP000503278">
    <property type="component" value="Chromosome"/>
</dbReference>
<protein>
    <submittedName>
        <fullName evidence="3">LapA family protein</fullName>
    </submittedName>
</protein>
<organism evidence="3 4">
    <name type="scientific">Mucilaginibacter robiniae</name>
    <dbReference type="NCBI Taxonomy" id="2728022"/>
    <lineage>
        <taxon>Bacteria</taxon>
        <taxon>Pseudomonadati</taxon>
        <taxon>Bacteroidota</taxon>
        <taxon>Sphingobacteriia</taxon>
        <taxon>Sphingobacteriales</taxon>
        <taxon>Sphingobacteriaceae</taxon>
        <taxon>Mucilaginibacter</taxon>
    </lineage>
</organism>
<keyword evidence="2" id="KW-1133">Transmembrane helix</keyword>
<sequence length="95" mass="10546">MSFKTIIAIIITIALTITIMQNPEPATFTILFVPVTLPKLIMLTSVSVGGFLLGVLVSRPKRNRYSNHPYPNDEDEDNDDGSSSTLSDEDREYIS</sequence>
<evidence type="ECO:0000256" key="2">
    <source>
        <dbReference type="SAM" id="Phobius"/>
    </source>
</evidence>
<dbReference type="AlphaFoldDB" id="A0A7L5E295"/>
<keyword evidence="2" id="KW-0472">Membrane</keyword>
<evidence type="ECO:0000256" key="1">
    <source>
        <dbReference type="SAM" id="MobiDB-lite"/>
    </source>
</evidence>
<accession>A0A7L5E295</accession>
<dbReference type="KEGG" id="mrob:HH214_17230"/>
<keyword evidence="4" id="KW-1185">Reference proteome</keyword>